<evidence type="ECO:0000313" key="3">
    <source>
        <dbReference type="Proteomes" id="UP000650511"/>
    </source>
</evidence>
<dbReference type="AlphaFoldDB" id="A0A8J3AHB9"/>
<feature type="region of interest" description="Disordered" evidence="1">
    <location>
        <begin position="1"/>
        <end position="39"/>
    </location>
</feature>
<gene>
    <name evidence="2" type="ORF">GCM10011354_36130</name>
</gene>
<protein>
    <submittedName>
        <fullName evidence="2">Uncharacterized protein</fullName>
    </submittedName>
</protein>
<organism evidence="2 3">
    <name type="scientific">Egicoccus halophilus</name>
    <dbReference type="NCBI Taxonomy" id="1670830"/>
    <lineage>
        <taxon>Bacteria</taxon>
        <taxon>Bacillati</taxon>
        <taxon>Actinomycetota</taxon>
        <taxon>Nitriliruptoria</taxon>
        <taxon>Egicoccales</taxon>
        <taxon>Egicoccaceae</taxon>
        <taxon>Egicoccus</taxon>
    </lineage>
</organism>
<dbReference type="EMBL" id="BMHA01000022">
    <property type="protein sequence ID" value="GGI09853.1"/>
    <property type="molecule type" value="Genomic_DNA"/>
</dbReference>
<dbReference type="Proteomes" id="UP000650511">
    <property type="component" value="Unassembled WGS sequence"/>
</dbReference>
<proteinExistence type="predicted"/>
<accession>A0A8J3AHB9</accession>
<name>A0A8J3AHB9_9ACTN</name>
<keyword evidence="3" id="KW-1185">Reference proteome</keyword>
<reference evidence="2" key="1">
    <citation type="journal article" date="2014" name="Int. J. Syst. Evol. Microbiol.">
        <title>Complete genome sequence of Corynebacterium casei LMG S-19264T (=DSM 44701T), isolated from a smear-ripened cheese.</title>
        <authorList>
            <consortium name="US DOE Joint Genome Institute (JGI-PGF)"/>
            <person name="Walter F."/>
            <person name="Albersmeier A."/>
            <person name="Kalinowski J."/>
            <person name="Ruckert C."/>
        </authorList>
    </citation>
    <scope>NUCLEOTIDE SEQUENCE</scope>
    <source>
        <strain evidence="2">CGMCC 1.14988</strain>
    </source>
</reference>
<evidence type="ECO:0000313" key="2">
    <source>
        <dbReference type="EMBL" id="GGI09853.1"/>
    </source>
</evidence>
<dbReference type="RefSeq" id="WP_130650699.1">
    <property type="nucleotide sequence ID" value="NZ_BMHA01000022.1"/>
</dbReference>
<comment type="caution">
    <text evidence="2">The sequence shown here is derived from an EMBL/GenBank/DDBJ whole genome shotgun (WGS) entry which is preliminary data.</text>
</comment>
<evidence type="ECO:0000256" key="1">
    <source>
        <dbReference type="SAM" id="MobiDB-lite"/>
    </source>
</evidence>
<reference evidence="2" key="2">
    <citation type="submission" date="2020-09" db="EMBL/GenBank/DDBJ databases">
        <authorList>
            <person name="Sun Q."/>
            <person name="Zhou Y."/>
        </authorList>
    </citation>
    <scope>NUCLEOTIDE SEQUENCE</scope>
    <source>
        <strain evidence="2">CGMCC 1.14988</strain>
    </source>
</reference>
<sequence length="89" mass="9244">MPAKKLDLAAAASTKQPTAYRSHDRAGQNAATRKPKRATVDLPGDVHTAFVVRARGEGLSNQAVLAALATAYANGDERAQALVFEALGG</sequence>